<keyword evidence="3" id="KW-1185">Reference proteome</keyword>
<dbReference type="SUPFAM" id="SSF82171">
    <property type="entry name" value="DPP6 N-terminal domain-like"/>
    <property type="match status" value="1"/>
</dbReference>
<organism evidence="2 3">
    <name type="scientific">Shouchella xiaoxiensis</name>
    <dbReference type="NCBI Taxonomy" id="766895"/>
    <lineage>
        <taxon>Bacteria</taxon>
        <taxon>Bacillati</taxon>
        <taxon>Bacillota</taxon>
        <taxon>Bacilli</taxon>
        <taxon>Bacillales</taxon>
        <taxon>Bacillaceae</taxon>
        <taxon>Shouchella</taxon>
    </lineage>
</organism>
<evidence type="ECO:0000313" key="3">
    <source>
        <dbReference type="Proteomes" id="UP001179280"/>
    </source>
</evidence>
<keyword evidence="1" id="KW-1133">Transmembrane helix</keyword>
<proteinExistence type="predicted"/>
<evidence type="ECO:0000313" key="2">
    <source>
        <dbReference type="EMBL" id="MBM7839422.1"/>
    </source>
</evidence>
<comment type="caution">
    <text evidence="2">The sequence shown here is derived from an EMBL/GenBank/DDBJ whole genome shotgun (WGS) entry which is preliminary data.</text>
</comment>
<reference evidence="2" key="1">
    <citation type="submission" date="2021-01" db="EMBL/GenBank/DDBJ databases">
        <title>Genomic Encyclopedia of Type Strains, Phase IV (KMG-IV): sequencing the most valuable type-strain genomes for metagenomic binning, comparative biology and taxonomic classification.</title>
        <authorList>
            <person name="Goeker M."/>
        </authorList>
    </citation>
    <scope>NUCLEOTIDE SEQUENCE</scope>
    <source>
        <strain evidence="2">DSM 21943</strain>
    </source>
</reference>
<dbReference type="EMBL" id="JAFBCV010000008">
    <property type="protein sequence ID" value="MBM7839422.1"/>
    <property type="molecule type" value="Genomic_DNA"/>
</dbReference>
<keyword evidence="1" id="KW-0472">Membrane</keyword>
<accession>A0ABS2SV94</accession>
<keyword evidence="1" id="KW-0812">Transmembrane</keyword>
<evidence type="ECO:0000256" key="1">
    <source>
        <dbReference type="SAM" id="Phobius"/>
    </source>
</evidence>
<dbReference type="RefSeq" id="WP_204466672.1">
    <property type="nucleotide sequence ID" value="NZ_JAFBCV010000008.1"/>
</dbReference>
<gene>
    <name evidence="2" type="ORF">JOC54_002702</name>
</gene>
<feature type="transmembrane region" description="Helical" evidence="1">
    <location>
        <begin position="12"/>
        <end position="30"/>
    </location>
</feature>
<dbReference type="Proteomes" id="UP001179280">
    <property type="component" value="Unassembled WGS sequence"/>
</dbReference>
<name>A0ABS2SV94_9BACI</name>
<protein>
    <submittedName>
        <fullName evidence="2">Uncharacterized protein</fullName>
    </submittedName>
</protein>
<sequence>MGASSKHNLRWLGALLVMGIAIFSFTFFHINKEQAAQSESSGGSSIANSVLADASEEDSHVEGDSIKNAYAFGEPELIENTRIGDTSGKLIDAMDGDLLFLGENEHLYFYDRTTEEALSIDDGVGAAAFAQDDSYVLYSVHQDRSNSEVVRYVYLEEMGKQATAMTLPDVEDIDSLDYHNGILYVTYGSTEDPDTYDTEAAALPSSRSNEQHSFWRGTSPAFATHDGKMLTYSPERHALSYLTAGTDEQIQWEALDSALEITEIALLDLNEYGEYVIVDETAASGATRLYLPTGEVAQFQRTQSVGWIDSERLLVLDDHVLYLYDTKAKDSLPLFEGAIASFVVDHTIYLQASTMEVYAIEIIQ</sequence>